<evidence type="ECO:0000313" key="2">
    <source>
        <dbReference type="EMBL" id="BEG99716.1"/>
    </source>
</evidence>
<dbReference type="Pfam" id="PF04961">
    <property type="entry name" value="FTCD_C"/>
    <property type="match status" value="1"/>
</dbReference>
<proteinExistence type="predicted"/>
<gene>
    <name evidence="2" type="ORF">BSYN_19810</name>
</gene>
<protein>
    <submittedName>
        <fullName evidence="2">Methenyltetrahydrofolate cyclohydrolase</fullName>
    </submittedName>
</protein>
<sequence>MLADLTIKEYLAKTAGDEAVPAGGCAAAMGAALAASLTRKIAKLIASRMDIGEQKIQMESLADNMGALSDEFTHCIDADAKAYQELMAAHKMPSKTEEEKVLRDEQIQKNTLIVAMVPFDVAEMAMRMMDYIAEVAKLADKNLLSDICTAMFFARSAALSGLQTTRTNLPSLKSKNVVVDLTIKSSEIEKQAVTKERELLDWIKSSN</sequence>
<dbReference type="Proteomes" id="UP001496674">
    <property type="component" value="Chromosome"/>
</dbReference>
<organism evidence="2 3">
    <name type="scientific">Bacteroides sedimenti</name>
    <dbReference type="NCBI Taxonomy" id="2136147"/>
    <lineage>
        <taxon>Bacteria</taxon>
        <taxon>Pseudomonadati</taxon>
        <taxon>Bacteroidota</taxon>
        <taxon>Bacteroidia</taxon>
        <taxon>Bacteroidales</taxon>
        <taxon>Bacteroidaceae</taxon>
        <taxon>Bacteroides</taxon>
    </lineage>
</organism>
<evidence type="ECO:0000313" key="3">
    <source>
        <dbReference type="Proteomes" id="UP001496674"/>
    </source>
</evidence>
<dbReference type="InterPro" id="IPR007044">
    <property type="entry name" value="Cyclodeamin/CycHdrlase"/>
</dbReference>
<accession>A0ABM8IDL1</accession>
<keyword evidence="3" id="KW-1185">Reference proteome</keyword>
<dbReference type="Gene3D" id="1.20.120.680">
    <property type="entry name" value="Formiminotetrahydrofolate cyclodeaminase monomer, up-and-down helical bundle"/>
    <property type="match status" value="1"/>
</dbReference>
<dbReference type="SUPFAM" id="SSF101262">
    <property type="entry name" value="Methenyltetrahydrofolate cyclohydrolase-like"/>
    <property type="match status" value="1"/>
</dbReference>
<feature type="domain" description="Cyclodeaminase/cyclohydrolase" evidence="1">
    <location>
        <begin position="6"/>
        <end position="181"/>
    </location>
</feature>
<reference evidence="2 3" key="1">
    <citation type="submission" date="2023-04" db="EMBL/GenBank/DDBJ databases">
        <title>Draft genome sequence of acteroides sedimenti strain YN3PY1.</title>
        <authorList>
            <person name="Yoshida N."/>
        </authorList>
    </citation>
    <scope>NUCLEOTIDE SEQUENCE [LARGE SCALE GENOMIC DNA]</scope>
    <source>
        <strain evidence="2 3">YN3PY1</strain>
    </source>
</reference>
<dbReference type="EMBL" id="AP028055">
    <property type="protein sequence ID" value="BEG99716.1"/>
    <property type="molecule type" value="Genomic_DNA"/>
</dbReference>
<dbReference type="RefSeq" id="WP_353330462.1">
    <property type="nucleotide sequence ID" value="NZ_AP028055.1"/>
</dbReference>
<evidence type="ECO:0000259" key="1">
    <source>
        <dbReference type="Pfam" id="PF04961"/>
    </source>
</evidence>
<name>A0ABM8IDL1_9BACE</name>
<dbReference type="InterPro" id="IPR036178">
    <property type="entry name" value="Formintransfe-cycloase-like_sf"/>
</dbReference>